<protein>
    <submittedName>
        <fullName evidence="2">Uncharacterized protein</fullName>
    </submittedName>
</protein>
<evidence type="ECO:0000313" key="3">
    <source>
        <dbReference type="Proteomes" id="UP001159427"/>
    </source>
</evidence>
<evidence type="ECO:0000256" key="1">
    <source>
        <dbReference type="SAM" id="Coils"/>
    </source>
</evidence>
<accession>A0ABN8MFI3</accession>
<name>A0ABN8MFI3_9CNID</name>
<dbReference type="Proteomes" id="UP001159427">
    <property type="component" value="Unassembled WGS sequence"/>
</dbReference>
<evidence type="ECO:0000313" key="2">
    <source>
        <dbReference type="EMBL" id="CAH3027299.1"/>
    </source>
</evidence>
<comment type="caution">
    <text evidence="2">The sequence shown here is derived from an EMBL/GenBank/DDBJ whole genome shotgun (WGS) entry which is preliminary data.</text>
</comment>
<organism evidence="2 3">
    <name type="scientific">Porites evermanni</name>
    <dbReference type="NCBI Taxonomy" id="104178"/>
    <lineage>
        <taxon>Eukaryota</taxon>
        <taxon>Metazoa</taxon>
        <taxon>Cnidaria</taxon>
        <taxon>Anthozoa</taxon>
        <taxon>Hexacorallia</taxon>
        <taxon>Scleractinia</taxon>
        <taxon>Fungiina</taxon>
        <taxon>Poritidae</taxon>
        <taxon>Porites</taxon>
    </lineage>
</organism>
<dbReference type="EMBL" id="CALNXI010000446">
    <property type="protein sequence ID" value="CAH3027299.1"/>
    <property type="molecule type" value="Genomic_DNA"/>
</dbReference>
<reference evidence="2 3" key="1">
    <citation type="submission" date="2022-05" db="EMBL/GenBank/DDBJ databases">
        <authorList>
            <consortium name="Genoscope - CEA"/>
            <person name="William W."/>
        </authorList>
    </citation>
    <scope>NUCLEOTIDE SEQUENCE [LARGE SCALE GENOMIC DNA]</scope>
</reference>
<gene>
    <name evidence="2" type="ORF">PEVE_00031247</name>
</gene>
<feature type="coiled-coil region" evidence="1">
    <location>
        <begin position="82"/>
        <end position="109"/>
    </location>
</feature>
<keyword evidence="3" id="KW-1185">Reference proteome</keyword>
<sequence length="298" mass="33800">MLLHTANVTLTLPVSNAWPERAETAMKLVNTTYRSSLQNMLGSLQMVLIARPSVKDCGPVVKFAIKMWPENMKRKKFPPVKYKHSEEVLSKLKENVADLEQKSKKPEKQLFFLKCITSNDTLVTFFTSFPNYQTMMALCEYLHPSDNSKNAKHWFSGKDIDGTTKDQKPVLVLLQFPNNKRSSIDQAKNHPSDIQNLLSLVLFKLLRSCVSQHQRSPTGITPAAKHQKGTELSCLDTRTTSKRSMFEANKPDDNYSAINTEITNLKNLPEETYLPLISKVFVGYPSSSQVVERSCKDK</sequence>
<proteinExistence type="predicted"/>
<keyword evidence="1" id="KW-0175">Coiled coil</keyword>